<organism evidence="3 4">
    <name type="scientific">Adiantum capillus-veneris</name>
    <name type="common">Maidenhair fern</name>
    <dbReference type="NCBI Taxonomy" id="13818"/>
    <lineage>
        <taxon>Eukaryota</taxon>
        <taxon>Viridiplantae</taxon>
        <taxon>Streptophyta</taxon>
        <taxon>Embryophyta</taxon>
        <taxon>Tracheophyta</taxon>
        <taxon>Polypodiopsida</taxon>
        <taxon>Polypodiidae</taxon>
        <taxon>Polypodiales</taxon>
        <taxon>Pteridineae</taxon>
        <taxon>Pteridaceae</taxon>
        <taxon>Vittarioideae</taxon>
        <taxon>Adiantum</taxon>
    </lineage>
</organism>
<dbReference type="PANTHER" id="PTHR47926:SF382">
    <property type="entry name" value="PENTACOTRIPEPTIDE-REPEAT REGION OF PRORP DOMAIN-CONTAINING PROTEIN"/>
    <property type="match status" value="1"/>
</dbReference>
<dbReference type="OrthoDB" id="1078367at2759"/>
<dbReference type="Gene3D" id="1.25.40.10">
    <property type="entry name" value="Tetratricopeptide repeat domain"/>
    <property type="match status" value="7"/>
</dbReference>
<sequence length="829" mass="91272">MHQLQSCDVARGDGLDLLWKEFFKDPSKWWDNRSSKRSPKQPDFKHKLTKEPLWVDSRKNPSWVKDELYRLGFSVEQCIGAARGADAFSPSLIWECCKNKDLMTGSRIHHELQRRGLLDSNYSDALVTMYAKCGELQKARALLDRNKSSSVIPWTALIGSYARQGEGHNALDCFEQMQYEGVCPDAVAYMGILKACSVIGAIDKGKHIHDEISRQGLLEHNVALGGALVDMYAKCGALPQAQSVLDKLPSRNLIAWNALIGGYAQKGQGRKALDCYERMQGEGIPPNAVTYVCILKACAVMRDINKGKEFHDEISRYGLLEHSIVLGGALVDMYAKCGALSQAHSVLDNLPSPNLVSWNALIGGYAQDGQGQQALDCFEQMQHAGILPDPVTYVCSLKACAAIGAIDKGKQIHDEILMQGLLDHNTLLGNALVDMYAKCDDLLKARSMLEKLPSRNIISWSALIAGYAQKGQGQQALECYEQMQQEGIVPDAVTYVSILKSCAVMRAIDKGKQVHKEILRQGLLEHSVVLGGALVDMYAKCGALLQAQSVLKNLPFYDVASWNALITEYAQNDEGQKALECYEQMQRKGTRPDAVTYVGILKACAVIGAIGKGKQIHDEISRQGLLEHNIVLGGALVDMYVKCGALSQAQSVLDKLPARNVVLWNILITGYAKEGQDEQALECFEQMQLDGILPDIVTFRCLLNLCSHQGLLEKGQELFDSMGATYDLNPDIDCLTCMVDLLGRAGHLVKAIEIIQQMPVLANSATFISLVGACRKWLDVNIGTWAFEQAIELDNHDGAVYIIMANIYAAAGMPEKAKDIEAMRIMNKR</sequence>
<dbReference type="Pfam" id="PF01535">
    <property type="entry name" value="PPR"/>
    <property type="match status" value="1"/>
</dbReference>
<dbReference type="GO" id="GO:0009451">
    <property type="term" value="P:RNA modification"/>
    <property type="evidence" value="ECO:0007669"/>
    <property type="project" value="InterPro"/>
</dbReference>
<reference evidence="3" key="1">
    <citation type="submission" date="2021-01" db="EMBL/GenBank/DDBJ databases">
        <title>Adiantum capillus-veneris genome.</title>
        <authorList>
            <person name="Fang Y."/>
            <person name="Liao Q."/>
        </authorList>
    </citation>
    <scope>NUCLEOTIDE SEQUENCE</scope>
    <source>
        <strain evidence="3">H3</strain>
        <tissue evidence="3">Leaf</tissue>
    </source>
</reference>
<feature type="repeat" description="PPR" evidence="2">
    <location>
        <begin position="491"/>
        <end position="525"/>
    </location>
</feature>
<dbReference type="AlphaFoldDB" id="A0A9D4UET5"/>
<dbReference type="SUPFAM" id="SSF48452">
    <property type="entry name" value="TPR-like"/>
    <property type="match status" value="1"/>
</dbReference>
<comment type="caution">
    <text evidence="3">The sequence shown here is derived from an EMBL/GenBank/DDBJ whole genome shotgun (WGS) entry which is preliminary data.</text>
</comment>
<dbReference type="FunFam" id="1.25.40.10:FF:000090">
    <property type="entry name" value="Pentatricopeptide repeat-containing protein, chloroplastic"/>
    <property type="match status" value="1"/>
</dbReference>
<dbReference type="EMBL" id="JABFUD020000018">
    <property type="protein sequence ID" value="KAI5066575.1"/>
    <property type="molecule type" value="Genomic_DNA"/>
</dbReference>
<evidence type="ECO:0000313" key="3">
    <source>
        <dbReference type="EMBL" id="KAI5066575.1"/>
    </source>
</evidence>
<dbReference type="PROSITE" id="PS51375">
    <property type="entry name" value="PPR"/>
    <property type="match status" value="7"/>
</dbReference>
<feature type="repeat" description="PPR" evidence="2">
    <location>
        <begin position="558"/>
        <end position="592"/>
    </location>
</feature>
<feature type="repeat" description="PPR" evidence="2">
    <location>
        <begin position="660"/>
        <end position="694"/>
    </location>
</feature>
<dbReference type="InterPro" id="IPR046960">
    <property type="entry name" value="PPR_At4g14850-like_plant"/>
</dbReference>
<accession>A0A9D4UET5</accession>
<dbReference type="Pfam" id="PF13041">
    <property type="entry name" value="PPR_2"/>
    <property type="match status" value="6"/>
</dbReference>
<feature type="repeat" description="PPR" evidence="2">
    <location>
        <begin position="456"/>
        <end position="490"/>
    </location>
</feature>
<feature type="repeat" description="PPR" evidence="2">
    <location>
        <begin position="354"/>
        <end position="388"/>
    </location>
</feature>
<evidence type="ECO:0008006" key="5">
    <source>
        <dbReference type="Google" id="ProtNLM"/>
    </source>
</evidence>
<dbReference type="GO" id="GO:0003723">
    <property type="term" value="F:RNA binding"/>
    <property type="evidence" value="ECO:0007669"/>
    <property type="project" value="InterPro"/>
</dbReference>
<feature type="repeat" description="PPR" evidence="2">
    <location>
        <begin position="150"/>
        <end position="184"/>
    </location>
</feature>
<evidence type="ECO:0000256" key="2">
    <source>
        <dbReference type="PROSITE-ProRule" id="PRU00708"/>
    </source>
</evidence>
<dbReference type="NCBIfam" id="TIGR00756">
    <property type="entry name" value="PPR"/>
    <property type="match status" value="6"/>
</dbReference>
<dbReference type="FunFam" id="1.25.40.10:FF:000344">
    <property type="entry name" value="Pentatricopeptide repeat-containing protein"/>
    <property type="match status" value="1"/>
</dbReference>
<feature type="repeat" description="PPR" evidence="2">
    <location>
        <begin position="252"/>
        <end position="286"/>
    </location>
</feature>
<dbReference type="FunFam" id="1.25.40.10:FF:000031">
    <property type="entry name" value="Pentatricopeptide repeat-containing protein mitochondrial"/>
    <property type="match status" value="2"/>
</dbReference>
<keyword evidence="4" id="KW-1185">Reference proteome</keyword>
<gene>
    <name evidence="3" type="ORF">GOP47_0019199</name>
</gene>
<dbReference type="PANTHER" id="PTHR47926">
    <property type="entry name" value="PENTATRICOPEPTIDE REPEAT-CONTAINING PROTEIN"/>
    <property type="match status" value="1"/>
</dbReference>
<evidence type="ECO:0000313" key="4">
    <source>
        <dbReference type="Proteomes" id="UP000886520"/>
    </source>
</evidence>
<name>A0A9D4UET5_ADICA</name>
<proteinExistence type="predicted"/>
<dbReference type="InterPro" id="IPR011990">
    <property type="entry name" value="TPR-like_helical_dom_sf"/>
</dbReference>
<dbReference type="Proteomes" id="UP000886520">
    <property type="component" value="Chromosome 18"/>
</dbReference>
<evidence type="ECO:0000256" key="1">
    <source>
        <dbReference type="ARBA" id="ARBA00022737"/>
    </source>
</evidence>
<dbReference type="InterPro" id="IPR002885">
    <property type="entry name" value="PPR_rpt"/>
</dbReference>
<dbReference type="FunFam" id="1.25.40.10:FF:000227">
    <property type="entry name" value="Pentatricopeptide repeat-containing protein At3g13880"/>
    <property type="match status" value="1"/>
</dbReference>
<protein>
    <recommendedName>
        <fullName evidence="5">Pentatricopeptide repeat-containing protein</fullName>
    </recommendedName>
</protein>
<keyword evidence="1" id="KW-0677">Repeat</keyword>